<dbReference type="STRING" id="1314674.A0A0D7BJK2"/>
<evidence type="ECO:0000313" key="2">
    <source>
        <dbReference type="Proteomes" id="UP000054007"/>
    </source>
</evidence>
<dbReference type="EMBL" id="KN880468">
    <property type="protein sequence ID" value="KIY70420.1"/>
    <property type="molecule type" value="Genomic_DNA"/>
</dbReference>
<keyword evidence="2" id="KW-1185">Reference proteome</keyword>
<name>A0A0D7BJK2_9AGAR</name>
<sequence length="397" mass="44387">MELIRPSTINGLPPEILSEIFLAFVQTVSFDVDDGPRMLESVCRLWRDITITTPRLWASFVVVSRPDHAVCTANTLNVFLKRSGATPLTFTFCAAFTTAATHPLLERLMDHSARWKDVSLEIPLSLLPSLNRIHGRVGILHSVSLRATGGMSAITDIAAFDDAPRLEKISILGNWSSVKHIALPWSTLTSYADETGTATDPCDLASAARLEHLTFRPLHPIPEAIYLPSLKSLRVLSGACLEDFMENLSAPALEELFLDDMCLRYDLERVAPSLESLLTRSNAHIRTLRVDYLACGDAAHLMQLFRCMPELHTLEMRYWAPEELGELCRQLKQPCDVLAELETISLGSDMSGSVRDLVDLVESRWEGGGMKSLDWRYPIYDTFSLKRLKDMAEQGLE</sequence>
<proteinExistence type="predicted"/>
<dbReference type="Gene3D" id="3.80.10.10">
    <property type="entry name" value="Ribonuclease Inhibitor"/>
    <property type="match status" value="1"/>
</dbReference>
<reference evidence="1 2" key="1">
    <citation type="journal article" date="2015" name="Fungal Genet. Biol.">
        <title>Evolution of novel wood decay mechanisms in Agaricales revealed by the genome sequences of Fistulina hepatica and Cylindrobasidium torrendii.</title>
        <authorList>
            <person name="Floudas D."/>
            <person name="Held B.W."/>
            <person name="Riley R."/>
            <person name="Nagy L.G."/>
            <person name="Koehler G."/>
            <person name="Ransdell A.S."/>
            <person name="Younus H."/>
            <person name="Chow J."/>
            <person name="Chiniquy J."/>
            <person name="Lipzen A."/>
            <person name="Tritt A."/>
            <person name="Sun H."/>
            <person name="Haridas S."/>
            <person name="LaButti K."/>
            <person name="Ohm R.A."/>
            <person name="Kues U."/>
            <person name="Blanchette R.A."/>
            <person name="Grigoriev I.V."/>
            <person name="Minto R.E."/>
            <person name="Hibbett D.S."/>
        </authorList>
    </citation>
    <scope>NUCLEOTIDE SEQUENCE [LARGE SCALE GENOMIC DNA]</scope>
    <source>
        <strain evidence="1 2">FP15055 ss-10</strain>
    </source>
</reference>
<evidence type="ECO:0000313" key="1">
    <source>
        <dbReference type="EMBL" id="KIY70420.1"/>
    </source>
</evidence>
<gene>
    <name evidence="1" type="ORF">CYLTODRAFT_488096</name>
</gene>
<dbReference type="AlphaFoldDB" id="A0A0D7BJK2"/>
<protein>
    <submittedName>
        <fullName evidence="1">Uncharacterized protein</fullName>
    </submittedName>
</protein>
<dbReference type="InterPro" id="IPR036047">
    <property type="entry name" value="F-box-like_dom_sf"/>
</dbReference>
<accession>A0A0D7BJK2</accession>
<dbReference type="Proteomes" id="UP000054007">
    <property type="component" value="Unassembled WGS sequence"/>
</dbReference>
<feature type="non-terminal residue" evidence="1">
    <location>
        <position position="397"/>
    </location>
</feature>
<dbReference type="Gene3D" id="1.20.1280.50">
    <property type="match status" value="1"/>
</dbReference>
<dbReference type="SUPFAM" id="SSF52047">
    <property type="entry name" value="RNI-like"/>
    <property type="match status" value="1"/>
</dbReference>
<dbReference type="OrthoDB" id="2886183at2759"/>
<dbReference type="SUPFAM" id="SSF81383">
    <property type="entry name" value="F-box domain"/>
    <property type="match status" value="1"/>
</dbReference>
<organism evidence="1 2">
    <name type="scientific">Cylindrobasidium torrendii FP15055 ss-10</name>
    <dbReference type="NCBI Taxonomy" id="1314674"/>
    <lineage>
        <taxon>Eukaryota</taxon>
        <taxon>Fungi</taxon>
        <taxon>Dikarya</taxon>
        <taxon>Basidiomycota</taxon>
        <taxon>Agaricomycotina</taxon>
        <taxon>Agaricomycetes</taxon>
        <taxon>Agaricomycetidae</taxon>
        <taxon>Agaricales</taxon>
        <taxon>Marasmiineae</taxon>
        <taxon>Physalacriaceae</taxon>
        <taxon>Cylindrobasidium</taxon>
    </lineage>
</organism>
<dbReference type="InterPro" id="IPR032675">
    <property type="entry name" value="LRR_dom_sf"/>
</dbReference>